<evidence type="ECO:0000256" key="7">
    <source>
        <dbReference type="SAM" id="MobiDB-lite"/>
    </source>
</evidence>
<feature type="region of interest" description="Disordered" evidence="7">
    <location>
        <begin position="1"/>
        <end position="40"/>
    </location>
</feature>
<dbReference type="InterPro" id="IPR015424">
    <property type="entry name" value="PyrdxlP-dep_Trfase"/>
</dbReference>
<evidence type="ECO:0000313" key="9">
    <source>
        <dbReference type="Proteomes" id="UP001327560"/>
    </source>
</evidence>
<dbReference type="GO" id="GO:0006520">
    <property type="term" value="P:amino acid metabolic process"/>
    <property type="evidence" value="ECO:0007669"/>
    <property type="project" value="InterPro"/>
</dbReference>
<dbReference type="SUPFAM" id="SSF53383">
    <property type="entry name" value="PLP-dependent transferases"/>
    <property type="match status" value="1"/>
</dbReference>
<feature type="compositionally biased region" description="Polar residues" evidence="7">
    <location>
        <begin position="1"/>
        <end position="12"/>
    </location>
</feature>
<evidence type="ECO:0000256" key="2">
    <source>
        <dbReference type="ARBA" id="ARBA00009533"/>
    </source>
</evidence>
<dbReference type="GO" id="GO:0046189">
    <property type="term" value="P:phenol-containing compound biosynthetic process"/>
    <property type="evidence" value="ECO:0007669"/>
    <property type="project" value="UniProtKB-ARBA"/>
</dbReference>
<dbReference type="EMBL" id="CP136895">
    <property type="protein sequence ID" value="WOL10650.1"/>
    <property type="molecule type" value="Genomic_DNA"/>
</dbReference>
<dbReference type="GO" id="GO:0019752">
    <property type="term" value="P:carboxylic acid metabolic process"/>
    <property type="evidence" value="ECO:0007669"/>
    <property type="project" value="InterPro"/>
</dbReference>
<dbReference type="GO" id="GO:0030170">
    <property type="term" value="F:pyridoxal phosphate binding"/>
    <property type="evidence" value="ECO:0007669"/>
    <property type="project" value="InterPro"/>
</dbReference>
<organism evidence="8 9">
    <name type="scientific">Canna indica</name>
    <name type="common">Indian-shot</name>
    <dbReference type="NCBI Taxonomy" id="4628"/>
    <lineage>
        <taxon>Eukaryota</taxon>
        <taxon>Viridiplantae</taxon>
        <taxon>Streptophyta</taxon>
        <taxon>Embryophyta</taxon>
        <taxon>Tracheophyta</taxon>
        <taxon>Spermatophyta</taxon>
        <taxon>Magnoliopsida</taxon>
        <taxon>Liliopsida</taxon>
        <taxon>Zingiberales</taxon>
        <taxon>Cannaceae</taxon>
        <taxon>Canna</taxon>
    </lineage>
</organism>
<dbReference type="GO" id="GO:1901162">
    <property type="term" value="P:primary amino compound biosynthetic process"/>
    <property type="evidence" value="ECO:0007669"/>
    <property type="project" value="UniProtKB-ARBA"/>
</dbReference>
<reference evidence="8 9" key="1">
    <citation type="submission" date="2023-10" db="EMBL/GenBank/DDBJ databases">
        <title>Chromosome-scale genome assembly provides insights into flower coloration mechanisms of Canna indica.</title>
        <authorList>
            <person name="Li C."/>
        </authorList>
    </citation>
    <scope>NUCLEOTIDE SEQUENCE [LARGE SCALE GENOMIC DNA]</scope>
    <source>
        <tissue evidence="8">Flower</tissue>
    </source>
</reference>
<feature type="compositionally biased region" description="Basic residues" evidence="7">
    <location>
        <begin position="23"/>
        <end position="40"/>
    </location>
</feature>
<dbReference type="Proteomes" id="UP001327560">
    <property type="component" value="Chromosome 6"/>
</dbReference>
<dbReference type="InterPro" id="IPR015421">
    <property type="entry name" value="PyrdxlP-dep_Trfase_major"/>
</dbReference>
<evidence type="ECO:0000256" key="1">
    <source>
        <dbReference type="ARBA" id="ARBA00001933"/>
    </source>
</evidence>
<comment type="similarity">
    <text evidence="2">Belongs to the group II decarboxylase family.</text>
</comment>
<dbReference type="InterPro" id="IPR002129">
    <property type="entry name" value="PyrdxlP-dep_de-COase"/>
</dbReference>
<feature type="region of interest" description="Disordered" evidence="7">
    <location>
        <begin position="116"/>
        <end position="139"/>
    </location>
</feature>
<evidence type="ECO:0000256" key="5">
    <source>
        <dbReference type="ARBA" id="ARBA00023239"/>
    </source>
</evidence>
<accession>A0AAQ3QJQ2</accession>
<dbReference type="PANTHER" id="PTHR11999:SF70">
    <property type="entry name" value="MIP05841P"/>
    <property type="match status" value="1"/>
</dbReference>
<keyword evidence="9" id="KW-1185">Reference proteome</keyword>
<evidence type="ECO:0000256" key="3">
    <source>
        <dbReference type="ARBA" id="ARBA00022793"/>
    </source>
</evidence>
<dbReference type="GO" id="GO:0016831">
    <property type="term" value="F:carboxy-lyase activity"/>
    <property type="evidence" value="ECO:0007669"/>
    <property type="project" value="UniProtKB-KW"/>
</dbReference>
<dbReference type="FunFam" id="3.40.640.10:FF:000025">
    <property type="entry name" value="Histidine decarboxylase"/>
    <property type="match status" value="1"/>
</dbReference>
<dbReference type="CDD" id="cd06450">
    <property type="entry name" value="DOPA_deC_like"/>
    <property type="match status" value="1"/>
</dbReference>
<feature type="modified residue" description="N6-(pyridoxal phosphate)lysine" evidence="6">
    <location>
        <position position="533"/>
    </location>
</feature>
<keyword evidence="5" id="KW-0456">Lyase</keyword>
<dbReference type="AlphaFoldDB" id="A0AAQ3QJQ2"/>
<evidence type="ECO:0000256" key="4">
    <source>
        <dbReference type="ARBA" id="ARBA00022898"/>
    </source>
</evidence>
<dbReference type="Pfam" id="PF00282">
    <property type="entry name" value="Pyridoxal_deC"/>
    <property type="match status" value="1"/>
</dbReference>
<dbReference type="GO" id="GO:0005737">
    <property type="term" value="C:cytoplasm"/>
    <property type="evidence" value="ECO:0007669"/>
    <property type="project" value="TreeGrafter"/>
</dbReference>
<dbReference type="Gene3D" id="3.40.640.10">
    <property type="entry name" value="Type I PLP-dependent aspartate aminotransferase-like (Major domain)"/>
    <property type="match status" value="1"/>
</dbReference>
<comment type="cofactor">
    <cofactor evidence="1 6">
        <name>pyridoxal 5'-phosphate</name>
        <dbReference type="ChEBI" id="CHEBI:597326"/>
    </cofactor>
</comment>
<proteinExistence type="inferred from homology"/>
<dbReference type="InterPro" id="IPR015422">
    <property type="entry name" value="PyrdxlP-dep_Trfase_small"/>
</dbReference>
<dbReference type="PANTHER" id="PTHR11999">
    <property type="entry name" value="GROUP II PYRIDOXAL-5-PHOSPHATE DECARBOXYLASE"/>
    <property type="match status" value="1"/>
</dbReference>
<dbReference type="PRINTS" id="PR00800">
    <property type="entry name" value="YHDCRBOXLASE"/>
</dbReference>
<dbReference type="InterPro" id="IPR010977">
    <property type="entry name" value="Aromatic_deC"/>
</dbReference>
<gene>
    <name evidence="8" type="ORF">Cni_G19409</name>
</gene>
<sequence length="793" mass="88027">MAPSERWSSSTESNERDSTQSRCKVRHSRRVRETRRGRHSRRLPATLCQVSLSLCECHPRQPPVACARGPDRELVGHALDCGGVIQASERREPTVEGSGSDEGLHGHYGGLGGGALALAGGHGERREGEEGQGRRRGTGLRMDDIQTWSCAGVRWSAALDLDEEGCTSIYGSQTREGDPVEPGDGILGRPLCYGHFRVHRSCFLYNYDGLPCPLSSSPAPATIGFYLQMEGALMPMDPEQLREYGHKMVDFIADYYKSIESYPVLSQVKPGYLKGLLPDSAPNNPESLQDVFDDIIQKIIPGITHWQSPDYFAYYPSNSSTAGFLGEMLSAGFNIVGFSWFTSPAATELEVIVLDWLAKILKLPDKFLSTGKGGGVIQGTASEAILVALLAARDMILRKVGNKSLEKLVVYASDQTHSALQKACQIAGIYPENFRILKVDSTSNYALSPEVVSKAISNDIFAGLIPCFICATVGTTSSAAVDPIYEIGKIAKAFNMWFHVDAAYAGSACVCPEYRHHIDGVEEADSFNMNAHKWFLTNFDCSVLWVQDRNALVQSLSTNPEFLKNKASQDNSVVDFKDWQIPLGRRFRSLKLWLVLRLYGVENLQSYIRNHIRLAEQFEQLINSDSRFEIVAPRTFSLVCFRLIPTSNYSDNGYKLNRGLLDAVNASGKIFISHTVLSGKFVLRFAVGAPLTEDRHIVTAWKGTFIRLGLDFVLENHTRHFSCQEGQSREEWRNVQWIPHLVVLRSFAAIKLEMLFSPHGAKKIPKEDFRNADIGSMLFGVGNKDNSLKLLLP</sequence>
<feature type="compositionally biased region" description="Basic and acidic residues" evidence="7">
    <location>
        <begin position="122"/>
        <end position="133"/>
    </location>
</feature>
<evidence type="ECO:0000256" key="6">
    <source>
        <dbReference type="PIRSR" id="PIRSR602129-50"/>
    </source>
</evidence>
<keyword evidence="3" id="KW-0210">Decarboxylase</keyword>
<protein>
    <submittedName>
        <fullName evidence="8">Tyrosine decarboxylase 1</fullName>
    </submittedName>
</protein>
<dbReference type="Gene3D" id="1.20.1340.10">
    <property type="entry name" value="dopa decarboxylase, N-terminal domain"/>
    <property type="match status" value="1"/>
</dbReference>
<dbReference type="FunFam" id="1.20.1340.10:FF:000001">
    <property type="entry name" value="Histidine decarboxylase"/>
    <property type="match status" value="1"/>
</dbReference>
<keyword evidence="4 6" id="KW-0663">Pyridoxal phosphate</keyword>
<name>A0AAQ3QJQ2_9LILI</name>
<dbReference type="Gene3D" id="3.90.1150.10">
    <property type="entry name" value="Aspartate Aminotransferase, domain 1"/>
    <property type="match status" value="1"/>
</dbReference>
<evidence type="ECO:0000313" key="8">
    <source>
        <dbReference type="EMBL" id="WOL10650.1"/>
    </source>
</evidence>